<dbReference type="InterPro" id="IPR005614">
    <property type="entry name" value="NrfD-like"/>
</dbReference>
<dbReference type="OrthoDB" id="9768158at2"/>
<reference evidence="8 9" key="1">
    <citation type="submission" date="2019-02" db="EMBL/GenBank/DDBJ databases">
        <title>Thermus sp. a novel from hot spring.</title>
        <authorList>
            <person name="Zhao Z."/>
        </authorList>
    </citation>
    <scope>NUCLEOTIDE SEQUENCE [LARGE SCALE GENOMIC DNA]</scope>
    <source>
        <strain evidence="8 9">CFH 72773T</strain>
    </source>
</reference>
<keyword evidence="5 7" id="KW-1133">Transmembrane helix</keyword>
<evidence type="ECO:0000256" key="6">
    <source>
        <dbReference type="ARBA" id="ARBA00023136"/>
    </source>
</evidence>
<proteinExistence type="inferred from homology"/>
<feature type="transmembrane region" description="Helical" evidence="7">
    <location>
        <begin position="214"/>
        <end position="237"/>
    </location>
</feature>
<feature type="transmembrane region" description="Helical" evidence="7">
    <location>
        <begin position="297"/>
        <end position="320"/>
    </location>
</feature>
<evidence type="ECO:0000256" key="7">
    <source>
        <dbReference type="SAM" id="Phobius"/>
    </source>
</evidence>
<organism evidence="8 9">
    <name type="scientific">Thermus thermamylovorans</name>
    <dbReference type="NCBI Taxonomy" id="2509362"/>
    <lineage>
        <taxon>Bacteria</taxon>
        <taxon>Thermotogati</taxon>
        <taxon>Deinococcota</taxon>
        <taxon>Deinococci</taxon>
        <taxon>Thermales</taxon>
        <taxon>Thermaceae</taxon>
        <taxon>Thermus</taxon>
    </lineage>
</organism>
<evidence type="ECO:0000256" key="5">
    <source>
        <dbReference type="ARBA" id="ARBA00022989"/>
    </source>
</evidence>
<dbReference type="Pfam" id="PF03916">
    <property type="entry name" value="NrfD"/>
    <property type="match status" value="1"/>
</dbReference>
<keyword evidence="6 7" id="KW-0472">Membrane</keyword>
<dbReference type="InterPro" id="IPR052049">
    <property type="entry name" value="Electron_transfer_protein"/>
</dbReference>
<name>A0A4Q9B403_9DEIN</name>
<feature type="transmembrane region" description="Helical" evidence="7">
    <location>
        <begin position="45"/>
        <end position="67"/>
    </location>
</feature>
<dbReference type="GO" id="GO:0005886">
    <property type="term" value="C:plasma membrane"/>
    <property type="evidence" value="ECO:0007669"/>
    <property type="project" value="UniProtKB-SubCell"/>
</dbReference>
<evidence type="ECO:0000313" key="8">
    <source>
        <dbReference type="EMBL" id="TBH20128.1"/>
    </source>
</evidence>
<dbReference type="PANTHER" id="PTHR34856:SF2">
    <property type="entry name" value="PROTEIN NRFD"/>
    <property type="match status" value="1"/>
</dbReference>
<feature type="transmembrane region" description="Helical" evidence="7">
    <location>
        <begin position="327"/>
        <end position="347"/>
    </location>
</feature>
<feature type="transmembrane region" description="Helical" evidence="7">
    <location>
        <begin position="115"/>
        <end position="138"/>
    </location>
</feature>
<dbReference type="Proteomes" id="UP000292858">
    <property type="component" value="Unassembled WGS sequence"/>
</dbReference>
<dbReference type="PANTHER" id="PTHR34856">
    <property type="entry name" value="PROTEIN NRFD"/>
    <property type="match status" value="1"/>
</dbReference>
<keyword evidence="4 7" id="KW-0812">Transmembrane</keyword>
<dbReference type="RefSeq" id="WP_130841952.1">
    <property type="nucleotide sequence ID" value="NZ_SIJL01000008.1"/>
</dbReference>
<comment type="caution">
    <text evidence="8">The sequence shown here is derived from an EMBL/GenBank/DDBJ whole genome shotgun (WGS) entry which is preliminary data.</text>
</comment>
<comment type="similarity">
    <text evidence="2">Belongs to the NrfD family.</text>
</comment>
<feature type="transmembrane region" description="Helical" evidence="7">
    <location>
        <begin position="7"/>
        <end position="25"/>
    </location>
</feature>
<evidence type="ECO:0000256" key="1">
    <source>
        <dbReference type="ARBA" id="ARBA00004651"/>
    </source>
</evidence>
<feature type="transmembrane region" description="Helical" evidence="7">
    <location>
        <begin position="181"/>
        <end position="202"/>
    </location>
</feature>
<accession>A0A4Q9B403</accession>
<gene>
    <name evidence="8" type="ORF">ETP66_07130</name>
</gene>
<evidence type="ECO:0008006" key="10">
    <source>
        <dbReference type="Google" id="ProtNLM"/>
    </source>
</evidence>
<sequence>MRVWGRILYGVLAAIGLVGFFLRFATGHQLAGYGSYVPWGLWVAAYIYFIGLSAGAFLLSALVYVFGVRKLEPIAPLALVVALASLLMALVTIWFDLGHMERFYYVYLRPNFRSMMAWMVWLYTAYGLLLLAELYYALRRHLPRYADRGGITGFLARFLVKGRKTPFTQEEIQRDEGITRVLGTIGVPLAIAFHGGVGALFGTVVAQDLWHSPIYPILFLTGALLSGGALMTAAYVFFWPRKDGEWRELSLLLGRIVLGLILFDLLLEWAEYSIPMWYGVGSEFKALRNTLFGPFWYVYWVFHILLGVVVPIWLLLAFGLRGRMGAVGLASFLVAFTFLAIRLNLVIPSLVHPKLEGLVNAYRDHRLVFAYLPTWFEWSVVVFSVVLGFTVTYILVRVLPVIEGKLLKEVA</sequence>
<feature type="transmembrane region" description="Helical" evidence="7">
    <location>
        <begin position="375"/>
        <end position="396"/>
    </location>
</feature>
<feature type="transmembrane region" description="Helical" evidence="7">
    <location>
        <begin position="74"/>
        <end position="95"/>
    </location>
</feature>
<keyword evidence="9" id="KW-1185">Reference proteome</keyword>
<evidence type="ECO:0000256" key="2">
    <source>
        <dbReference type="ARBA" id="ARBA00008929"/>
    </source>
</evidence>
<feature type="transmembrane region" description="Helical" evidence="7">
    <location>
        <begin position="249"/>
        <end position="267"/>
    </location>
</feature>
<comment type="subcellular location">
    <subcellularLocation>
        <location evidence="1">Cell membrane</location>
        <topology evidence="1">Multi-pass membrane protein</topology>
    </subcellularLocation>
</comment>
<evidence type="ECO:0000256" key="4">
    <source>
        <dbReference type="ARBA" id="ARBA00022692"/>
    </source>
</evidence>
<dbReference type="AlphaFoldDB" id="A0A4Q9B403"/>
<evidence type="ECO:0000313" key="9">
    <source>
        <dbReference type="Proteomes" id="UP000292858"/>
    </source>
</evidence>
<dbReference type="EMBL" id="SIJL01000008">
    <property type="protein sequence ID" value="TBH20128.1"/>
    <property type="molecule type" value="Genomic_DNA"/>
</dbReference>
<keyword evidence="3" id="KW-1003">Cell membrane</keyword>
<evidence type="ECO:0000256" key="3">
    <source>
        <dbReference type="ARBA" id="ARBA00022475"/>
    </source>
</evidence>
<protein>
    <recommendedName>
        <fullName evidence="10">Molybdopterin oxidoreductase</fullName>
    </recommendedName>
</protein>
<dbReference type="Gene3D" id="1.20.1630.10">
    <property type="entry name" value="Formate dehydrogenase/DMSO reductase domain"/>
    <property type="match status" value="1"/>
</dbReference>